<feature type="signal peptide" evidence="1">
    <location>
        <begin position="1"/>
        <end position="21"/>
    </location>
</feature>
<comment type="caution">
    <text evidence="2">The sequence shown here is derived from an EMBL/GenBank/DDBJ whole genome shotgun (WGS) entry which is preliminary data.</text>
</comment>
<name>A0ABV3TFY5_9RHOB</name>
<keyword evidence="3" id="KW-1185">Reference proteome</keyword>
<proteinExistence type="predicted"/>
<evidence type="ECO:0000313" key="3">
    <source>
        <dbReference type="Proteomes" id="UP001557465"/>
    </source>
</evidence>
<reference evidence="2 3" key="1">
    <citation type="journal article" date="2011" name="Int. J. Syst. Evol. Microbiol.">
        <title>Zhongshania antarctica gen. nov., sp. nov. and Zhongshania guokunii sp. nov., gammaproteobacteria respectively isolated from coastal attached (fast) ice and surface seawater of the Antarctic.</title>
        <authorList>
            <person name="Li H.J."/>
            <person name="Zhang X.Y."/>
            <person name="Chen C.X."/>
            <person name="Zhang Y.J."/>
            <person name="Gao Z.M."/>
            <person name="Yu Y."/>
            <person name="Chen X.L."/>
            <person name="Chen B."/>
            <person name="Zhang Y.Z."/>
        </authorList>
    </citation>
    <scope>NUCLEOTIDE SEQUENCE [LARGE SCALE GENOMIC DNA]</scope>
    <source>
        <strain evidence="2 3">15-R06ZXC-3</strain>
    </source>
</reference>
<dbReference type="Proteomes" id="UP001557465">
    <property type="component" value="Unassembled WGS sequence"/>
</dbReference>
<feature type="chain" id="PRO_5047537390" evidence="1">
    <location>
        <begin position="22"/>
        <end position="163"/>
    </location>
</feature>
<keyword evidence="1" id="KW-0732">Signal</keyword>
<accession>A0ABV3TFY5</accession>
<dbReference type="EMBL" id="JBFRYC010000001">
    <property type="protein sequence ID" value="MEX1660517.1"/>
    <property type="molecule type" value="Genomic_DNA"/>
</dbReference>
<sequence>MRRCNLMLAAALALVAPMAQAAGLVAWSSDSLGIAAQVPEGWPSAQMYGGGYLFTAPGFERHVAPHVALRAHPDSGADLGAAHDQMLQSLLLDGDQVISDQHDKAGFDLRSLTALGKVELRKTVRLNCKGGPILAELRIDYMQDQSAEMAPLLADIPGSLACK</sequence>
<gene>
    <name evidence="2" type="ORF">AB4874_02490</name>
</gene>
<dbReference type="RefSeq" id="WP_368390809.1">
    <property type="nucleotide sequence ID" value="NZ_JBFRYC010000001.1"/>
</dbReference>
<protein>
    <submittedName>
        <fullName evidence="2">Uncharacterized protein</fullName>
    </submittedName>
</protein>
<evidence type="ECO:0000313" key="2">
    <source>
        <dbReference type="EMBL" id="MEX1660517.1"/>
    </source>
</evidence>
<evidence type="ECO:0000256" key="1">
    <source>
        <dbReference type="SAM" id="SignalP"/>
    </source>
</evidence>
<organism evidence="2 3">
    <name type="scientific">Thioclava arctica</name>
    <dbReference type="NCBI Taxonomy" id="3238301"/>
    <lineage>
        <taxon>Bacteria</taxon>
        <taxon>Pseudomonadati</taxon>
        <taxon>Pseudomonadota</taxon>
        <taxon>Alphaproteobacteria</taxon>
        <taxon>Rhodobacterales</taxon>
        <taxon>Paracoccaceae</taxon>
        <taxon>Thioclava</taxon>
    </lineage>
</organism>